<dbReference type="AlphaFoldDB" id="A0A017HM55"/>
<dbReference type="OrthoDB" id="7190664at2"/>
<comment type="caution">
    <text evidence="2">The sequence shown here is derived from an EMBL/GenBank/DDBJ whole genome shotgun (WGS) entry which is preliminary data.</text>
</comment>
<evidence type="ECO:0000313" key="2">
    <source>
        <dbReference type="EMBL" id="EYD74869.1"/>
    </source>
</evidence>
<feature type="compositionally biased region" description="Pro residues" evidence="1">
    <location>
        <begin position="1"/>
        <end position="12"/>
    </location>
</feature>
<dbReference type="RefSeq" id="WP_037279637.1">
    <property type="nucleotide sequence ID" value="NZ_KK088563.1"/>
</dbReference>
<feature type="compositionally biased region" description="Polar residues" evidence="1">
    <location>
        <begin position="45"/>
        <end position="61"/>
    </location>
</feature>
<organism evidence="2 3">
    <name type="scientific">Rubellimicrobium mesophilum DSM 19309</name>
    <dbReference type="NCBI Taxonomy" id="442562"/>
    <lineage>
        <taxon>Bacteria</taxon>
        <taxon>Pseudomonadati</taxon>
        <taxon>Pseudomonadota</taxon>
        <taxon>Alphaproteobacteria</taxon>
        <taxon>Rhodobacterales</taxon>
        <taxon>Roseobacteraceae</taxon>
        <taxon>Rubellimicrobium</taxon>
    </lineage>
</organism>
<evidence type="ECO:0000313" key="3">
    <source>
        <dbReference type="Proteomes" id="UP000019666"/>
    </source>
</evidence>
<keyword evidence="3" id="KW-1185">Reference proteome</keyword>
<feature type="region of interest" description="Disordered" evidence="1">
    <location>
        <begin position="1"/>
        <end position="61"/>
    </location>
</feature>
<accession>A0A017HM55</accession>
<name>A0A017HM55_9RHOB</name>
<reference evidence="2 3" key="1">
    <citation type="submission" date="2013-02" db="EMBL/GenBank/DDBJ databases">
        <authorList>
            <person name="Fiebig A."/>
            <person name="Goeker M."/>
            <person name="Klenk H.-P.P."/>
        </authorList>
    </citation>
    <scope>NUCLEOTIDE SEQUENCE [LARGE SCALE GENOMIC DNA]</scope>
    <source>
        <strain evidence="2 3">DSM 19309</strain>
    </source>
</reference>
<sequence>MTHKMPPIPPENLSPKGPGDTARKVDAGTQAGNPQKQNPDKIGQAGNTKVNTTNQGLQQDR</sequence>
<gene>
    <name evidence="2" type="ORF">Rumeso_03510</name>
</gene>
<dbReference type="PATRIC" id="fig|442562.3.peg.3455"/>
<dbReference type="HOGENOM" id="CLU_209125_0_0_5"/>
<proteinExistence type="predicted"/>
<dbReference type="EMBL" id="AOSK01000099">
    <property type="protein sequence ID" value="EYD74869.1"/>
    <property type="molecule type" value="Genomic_DNA"/>
</dbReference>
<dbReference type="STRING" id="442562.Rumeso_03510"/>
<protein>
    <submittedName>
        <fullName evidence="2">Uncharacterized protein</fullName>
    </submittedName>
</protein>
<dbReference type="Proteomes" id="UP000019666">
    <property type="component" value="Unassembled WGS sequence"/>
</dbReference>
<evidence type="ECO:0000256" key="1">
    <source>
        <dbReference type="SAM" id="MobiDB-lite"/>
    </source>
</evidence>